<organism evidence="3 4">
    <name type="scientific">Persicirhabdus sediminis</name>
    <dbReference type="NCBI Taxonomy" id="454144"/>
    <lineage>
        <taxon>Bacteria</taxon>
        <taxon>Pseudomonadati</taxon>
        <taxon>Verrucomicrobiota</taxon>
        <taxon>Verrucomicrobiia</taxon>
        <taxon>Verrucomicrobiales</taxon>
        <taxon>Verrucomicrobiaceae</taxon>
        <taxon>Persicirhabdus</taxon>
    </lineage>
</organism>
<feature type="region of interest" description="Disordered" evidence="1">
    <location>
        <begin position="42"/>
        <end position="69"/>
    </location>
</feature>
<evidence type="ECO:0000313" key="3">
    <source>
        <dbReference type="EMBL" id="MBK1790154.1"/>
    </source>
</evidence>
<gene>
    <name evidence="3" type="ORF">JIN82_03175</name>
</gene>
<evidence type="ECO:0000256" key="1">
    <source>
        <dbReference type="SAM" id="MobiDB-lite"/>
    </source>
</evidence>
<keyword evidence="2" id="KW-1133">Transmembrane helix</keyword>
<feature type="compositionally biased region" description="Pro residues" evidence="1">
    <location>
        <begin position="104"/>
        <end position="115"/>
    </location>
</feature>
<reference evidence="3" key="1">
    <citation type="submission" date="2021-01" db="EMBL/GenBank/DDBJ databases">
        <title>Modified the classification status of verrucomicrobia.</title>
        <authorList>
            <person name="Feng X."/>
        </authorList>
    </citation>
    <scope>NUCLEOTIDE SEQUENCE</scope>
    <source>
        <strain evidence="3">_KCTC 22039</strain>
    </source>
</reference>
<dbReference type="RefSeq" id="WP_200310193.1">
    <property type="nucleotide sequence ID" value="NZ_JAENIM010000016.1"/>
</dbReference>
<comment type="caution">
    <text evidence="3">The sequence shown here is derived from an EMBL/GenBank/DDBJ whole genome shotgun (WGS) entry which is preliminary data.</text>
</comment>
<dbReference type="SUPFAM" id="SSF74653">
    <property type="entry name" value="TolA/TonB C-terminal domain"/>
    <property type="match status" value="1"/>
</dbReference>
<dbReference type="Proteomes" id="UP000624703">
    <property type="component" value="Unassembled WGS sequence"/>
</dbReference>
<name>A0A8J7SHY3_9BACT</name>
<dbReference type="EMBL" id="JAENIM010000016">
    <property type="protein sequence ID" value="MBK1790154.1"/>
    <property type="molecule type" value="Genomic_DNA"/>
</dbReference>
<keyword evidence="2" id="KW-0472">Membrane</keyword>
<accession>A0A8J7SHY3</accession>
<evidence type="ECO:0000313" key="4">
    <source>
        <dbReference type="Proteomes" id="UP000624703"/>
    </source>
</evidence>
<protein>
    <submittedName>
        <fullName evidence="3">Energy transducer TonB</fullName>
    </submittedName>
</protein>
<keyword evidence="2" id="KW-0812">Transmembrane</keyword>
<feature type="transmembrane region" description="Helical" evidence="2">
    <location>
        <begin position="6"/>
        <end position="27"/>
    </location>
</feature>
<evidence type="ECO:0000256" key="2">
    <source>
        <dbReference type="SAM" id="Phobius"/>
    </source>
</evidence>
<dbReference type="Gene3D" id="3.30.1150.10">
    <property type="match status" value="1"/>
</dbReference>
<sequence length="229" mass="24867">MAIRAIIFGVAITAILMGVLVMTRLMVHEPDEKVFEITEISVASEPEPPTPEPEEVPPEDAPPPPPSVADLQITQDVARPAMMMSELKFDPSLSVETFFSDTPPSPIAVPKPAPKPKAVAPPAKPKSKASPKPRSTYSVGELDSAPRLLHAPSITYPSALTRRGVRSVRVTVEVEIDTSGRTRLVGKVNSPNRELIPQATRIANGSRFTVPTHKGKPVKVRMRWPITIK</sequence>
<keyword evidence="4" id="KW-1185">Reference proteome</keyword>
<feature type="region of interest" description="Disordered" evidence="1">
    <location>
        <begin position="104"/>
        <end position="144"/>
    </location>
</feature>
<proteinExistence type="predicted"/>
<dbReference type="AlphaFoldDB" id="A0A8J7SHY3"/>